<protein>
    <recommendedName>
        <fullName evidence="3">Cof subfamily protein (Haloacid dehalogenase superfamily)/HAD superfamily hydrolase (TIGR01484 family)</fullName>
    </recommendedName>
</protein>
<dbReference type="InterPro" id="IPR036412">
    <property type="entry name" value="HAD-like_sf"/>
</dbReference>
<dbReference type="SFLD" id="SFLDG01140">
    <property type="entry name" value="C2.B:_Phosphomannomutase_and_P"/>
    <property type="match status" value="1"/>
</dbReference>
<dbReference type="Gene3D" id="3.40.50.1000">
    <property type="entry name" value="HAD superfamily/HAD-like"/>
    <property type="match status" value="1"/>
</dbReference>
<dbReference type="RefSeq" id="WP_120191559.1">
    <property type="nucleotide sequence ID" value="NZ_RAPK01000006.1"/>
</dbReference>
<dbReference type="NCBIfam" id="TIGR01484">
    <property type="entry name" value="HAD-SF-IIB"/>
    <property type="match status" value="1"/>
</dbReference>
<dbReference type="SUPFAM" id="SSF56784">
    <property type="entry name" value="HAD-like"/>
    <property type="match status" value="1"/>
</dbReference>
<dbReference type="OrthoDB" id="9810101at2"/>
<evidence type="ECO:0000313" key="2">
    <source>
        <dbReference type="Proteomes" id="UP000285120"/>
    </source>
</evidence>
<dbReference type="PANTHER" id="PTHR10000">
    <property type="entry name" value="PHOSPHOSERINE PHOSPHATASE"/>
    <property type="match status" value="1"/>
</dbReference>
<proteinExistence type="predicted"/>
<dbReference type="GO" id="GO:0005829">
    <property type="term" value="C:cytosol"/>
    <property type="evidence" value="ECO:0007669"/>
    <property type="project" value="TreeGrafter"/>
</dbReference>
<dbReference type="AlphaFoldDB" id="A0A419V864"/>
<dbReference type="SFLD" id="SFLDS00003">
    <property type="entry name" value="Haloacid_Dehalogenase"/>
    <property type="match status" value="1"/>
</dbReference>
<reference evidence="1 2" key="1">
    <citation type="submission" date="2018-09" db="EMBL/GenBank/DDBJ databases">
        <title>Genomic Encyclopedia of Archaeal and Bacterial Type Strains, Phase II (KMG-II): from individual species to whole genera.</title>
        <authorList>
            <person name="Goeker M."/>
        </authorList>
    </citation>
    <scope>NUCLEOTIDE SEQUENCE [LARGE SCALE GENOMIC DNA]</scope>
    <source>
        <strain evidence="1 2">DSM 17008</strain>
    </source>
</reference>
<name>A0A419V864_9BACL</name>
<dbReference type="SFLD" id="SFLDG01144">
    <property type="entry name" value="C2.B.4:_PGP_Like"/>
    <property type="match status" value="1"/>
</dbReference>
<dbReference type="NCBIfam" id="TIGR00099">
    <property type="entry name" value="Cof-subfamily"/>
    <property type="match status" value="1"/>
</dbReference>
<sequence>MERKLIFFDIDGTLLDHKKQIPASTKHAIFELHKAGHEVAISTGRAPYLFQGIQQELNIDSFVCFNGQYVQRRGEAILKNPIDLKAIEEINGFSEKRDHPLIYMSYEGMRANVPHHKDIEKSIATLKATHPDHDSDYYKHHNIYQMLIFCGKQEENEYHKYFDNLNFIRWHELSMDILPPGGSKAKGIERYMSDTGTKPENVYAFGDYLNDIEMLKFVENSVAMGNAPDVVKESAKYVTSGVDEDGVYNGLKYYGLVK</sequence>
<dbReference type="Proteomes" id="UP000285120">
    <property type="component" value="Unassembled WGS sequence"/>
</dbReference>
<dbReference type="PANTHER" id="PTHR10000:SF25">
    <property type="entry name" value="PHOSPHATASE YKRA-RELATED"/>
    <property type="match status" value="1"/>
</dbReference>
<dbReference type="GO" id="GO:0000287">
    <property type="term" value="F:magnesium ion binding"/>
    <property type="evidence" value="ECO:0007669"/>
    <property type="project" value="TreeGrafter"/>
</dbReference>
<dbReference type="InterPro" id="IPR006379">
    <property type="entry name" value="HAD-SF_hydro_IIB"/>
</dbReference>
<organism evidence="1 2">
    <name type="scientific">Sinobaca qinghaiensis</name>
    <dbReference type="NCBI Taxonomy" id="342944"/>
    <lineage>
        <taxon>Bacteria</taxon>
        <taxon>Bacillati</taxon>
        <taxon>Bacillota</taxon>
        <taxon>Bacilli</taxon>
        <taxon>Bacillales</taxon>
        <taxon>Sporolactobacillaceae</taxon>
        <taxon>Sinobaca</taxon>
    </lineage>
</organism>
<dbReference type="Pfam" id="PF08282">
    <property type="entry name" value="Hydrolase_3"/>
    <property type="match status" value="1"/>
</dbReference>
<keyword evidence="2" id="KW-1185">Reference proteome</keyword>
<accession>A0A419V864</accession>
<comment type="caution">
    <text evidence="1">The sequence shown here is derived from an EMBL/GenBank/DDBJ whole genome shotgun (WGS) entry which is preliminary data.</text>
</comment>
<evidence type="ECO:0000313" key="1">
    <source>
        <dbReference type="EMBL" id="RKD76143.1"/>
    </source>
</evidence>
<dbReference type="InterPro" id="IPR000150">
    <property type="entry name" value="Cof"/>
</dbReference>
<dbReference type="EMBL" id="RAPK01000006">
    <property type="protein sequence ID" value="RKD76143.1"/>
    <property type="molecule type" value="Genomic_DNA"/>
</dbReference>
<dbReference type="GO" id="GO:0016791">
    <property type="term" value="F:phosphatase activity"/>
    <property type="evidence" value="ECO:0007669"/>
    <property type="project" value="UniProtKB-ARBA"/>
</dbReference>
<dbReference type="CDD" id="cd07517">
    <property type="entry name" value="HAD_HPP"/>
    <property type="match status" value="1"/>
</dbReference>
<gene>
    <name evidence="1" type="ORF">ATL39_0355</name>
</gene>
<evidence type="ECO:0008006" key="3">
    <source>
        <dbReference type="Google" id="ProtNLM"/>
    </source>
</evidence>
<dbReference type="Gene3D" id="3.30.1240.10">
    <property type="match status" value="1"/>
</dbReference>
<dbReference type="InterPro" id="IPR023214">
    <property type="entry name" value="HAD_sf"/>
</dbReference>